<evidence type="ECO:0000313" key="3">
    <source>
        <dbReference type="Proteomes" id="UP000789570"/>
    </source>
</evidence>
<keyword evidence="3" id="KW-1185">Reference proteome</keyword>
<comment type="caution">
    <text evidence="2">The sequence shown here is derived from an EMBL/GenBank/DDBJ whole genome shotgun (WGS) entry which is preliminary data.</text>
</comment>
<gene>
    <name evidence="2" type="ORF">FCALED_LOCUS13990</name>
</gene>
<protein>
    <submittedName>
        <fullName evidence="2">8866_t:CDS:1</fullName>
    </submittedName>
</protein>
<evidence type="ECO:0000256" key="1">
    <source>
        <dbReference type="SAM" id="MobiDB-lite"/>
    </source>
</evidence>
<feature type="region of interest" description="Disordered" evidence="1">
    <location>
        <begin position="28"/>
        <end position="59"/>
    </location>
</feature>
<accession>A0A9N9HYG9</accession>
<name>A0A9N9HYG9_9GLOM</name>
<feature type="region of interest" description="Disordered" evidence="1">
    <location>
        <begin position="93"/>
        <end position="118"/>
    </location>
</feature>
<organism evidence="2 3">
    <name type="scientific">Funneliformis caledonium</name>
    <dbReference type="NCBI Taxonomy" id="1117310"/>
    <lineage>
        <taxon>Eukaryota</taxon>
        <taxon>Fungi</taxon>
        <taxon>Fungi incertae sedis</taxon>
        <taxon>Mucoromycota</taxon>
        <taxon>Glomeromycotina</taxon>
        <taxon>Glomeromycetes</taxon>
        <taxon>Glomerales</taxon>
        <taxon>Glomeraceae</taxon>
        <taxon>Funneliformis</taxon>
    </lineage>
</organism>
<dbReference type="AlphaFoldDB" id="A0A9N9HYG9"/>
<reference evidence="2" key="1">
    <citation type="submission" date="2021-06" db="EMBL/GenBank/DDBJ databases">
        <authorList>
            <person name="Kallberg Y."/>
            <person name="Tangrot J."/>
            <person name="Rosling A."/>
        </authorList>
    </citation>
    <scope>NUCLEOTIDE SEQUENCE</scope>
    <source>
        <strain evidence="2">UK204</strain>
    </source>
</reference>
<proteinExistence type="predicted"/>
<feature type="compositionally biased region" description="Polar residues" evidence="1">
    <location>
        <begin position="108"/>
        <end position="118"/>
    </location>
</feature>
<dbReference type="EMBL" id="CAJVPQ010009068">
    <property type="protein sequence ID" value="CAG8712398.1"/>
    <property type="molecule type" value="Genomic_DNA"/>
</dbReference>
<dbReference type="Proteomes" id="UP000789570">
    <property type="component" value="Unassembled WGS sequence"/>
</dbReference>
<sequence>RRKSPLTYVIRPSKQLSLQEHITYLDESQRSLNMQPSRKHQPYVVNRKDSQQGCSRQESRNYEDIGMVSGFCPNSTRKCGLQLPFCRVSTLKGSERNESEGLGRSVLKHSSMNPSGAT</sequence>
<evidence type="ECO:0000313" key="2">
    <source>
        <dbReference type="EMBL" id="CAG8712398.1"/>
    </source>
</evidence>
<feature type="non-terminal residue" evidence="2">
    <location>
        <position position="1"/>
    </location>
</feature>